<dbReference type="InterPro" id="IPR050583">
    <property type="entry name" value="Mycobacterial_A85_antigen"/>
</dbReference>
<dbReference type="PANTHER" id="PTHR48098:SF1">
    <property type="entry name" value="DIACYLGLYCEROL ACYLTRANSFERASE_MYCOLYLTRANSFERASE AG85A"/>
    <property type="match status" value="1"/>
</dbReference>
<dbReference type="EMBL" id="BJYY01000014">
    <property type="protein sequence ID" value="GEO34588.1"/>
    <property type="molecule type" value="Genomic_DNA"/>
</dbReference>
<reference evidence="2 3" key="1">
    <citation type="submission" date="2019-07" db="EMBL/GenBank/DDBJ databases">
        <title>Whole genome shotgun sequence of Cellulomonas aerilata NBRC 106308.</title>
        <authorList>
            <person name="Hosoyama A."/>
            <person name="Uohara A."/>
            <person name="Ohji S."/>
            <person name="Ichikawa N."/>
        </authorList>
    </citation>
    <scope>NUCLEOTIDE SEQUENCE [LARGE SCALE GENOMIC DNA]</scope>
    <source>
        <strain evidence="2 3">NBRC 106308</strain>
    </source>
</reference>
<organism evidence="2 3">
    <name type="scientific">Cellulomonas aerilata</name>
    <dbReference type="NCBI Taxonomy" id="515326"/>
    <lineage>
        <taxon>Bacteria</taxon>
        <taxon>Bacillati</taxon>
        <taxon>Actinomycetota</taxon>
        <taxon>Actinomycetes</taxon>
        <taxon>Micrococcales</taxon>
        <taxon>Cellulomonadaceae</taxon>
        <taxon>Cellulomonas</taxon>
    </lineage>
</organism>
<keyword evidence="3" id="KW-1185">Reference proteome</keyword>
<dbReference type="PANTHER" id="PTHR48098">
    <property type="entry name" value="ENTEROCHELIN ESTERASE-RELATED"/>
    <property type="match status" value="1"/>
</dbReference>
<dbReference type="InterPro" id="IPR000801">
    <property type="entry name" value="Esterase-like"/>
</dbReference>
<gene>
    <name evidence="2" type="ORF">CAE01nite_23130</name>
</gene>
<protein>
    <submittedName>
        <fullName evidence="2">Esterase</fullName>
    </submittedName>
</protein>
<feature type="compositionally biased region" description="Low complexity" evidence="1">
    <location>
        <begin position="10"/>
        <end position="35"/>
    </location>
</feature>
<dbReference type="GO" id="GO:0016747">
    <property type="term" value="F:acyltransferase activity, transferring groups other than amino-acyl groups"/>
    <property type="evidence" value="ECO:0007669"/>
    <property type="project" value="TreeGrafter"/>
</dbReference>
<evidence type="ECO:0000313" key="3">
    <source>
        <dbReference type="Proteomes" id="UP000321181"/>
    </source>
</evidence>
<dbReference type="OrthoDB" id="184858at2"/>
<feature type="region of interest" description="Disordered" evidence="1">
    <location>
        <begin position="1"/>
        <end position="35"/>
    </location>
</feature>
<sequence length="326" mass="34831">MARTRPRPAGPVEGAAAVTGTTPAAPAREAGTDTARAARAGTVLTAQAPSSAVGSIDHAVYLPPGYDDEPDRAYASLYLLHGRGDTQAAWQRVTGDLDRLIVTGAVQPMVVVMPDAPWNQRASWYTDSRYTGRRAGDEPGVAVETAFTRDLVDHVDATYRTVGHRGARAVGGYSMGGAGALRFALAHQDRFSAALVLSAAVYVPQPPSDSSTRDHGAYGDGPRRFVPQRFTELSHPAAMAAFDPALPVHLFIAVGDDEDADRDPRDAEHALDRESARLHDAARRVEGITAELRVLPGGHDWDVWQPAFREGVVDIAAHLHTSQPDP</sequence>
<dbReference type="Proteomes" id="UP000321181">
    <property type="component" value="Unassembled WGS sequence"/>
</dbReference>
<dbReference type="Pfam" id="PF00756">
    <property type="entry name" value="Esterase"/>
    <property type="match status" value="1"/>
</dbReference>
<evidence type="ECO:0000256" key="1">
    <source>
        <dbReference type="SAM" id="MobiDB-lite"/>
    </source>
</evidence>
<evidence type="ECO:0000313" key="2">
    <source>
        <dbReference type="EMBL" id="GEO34588.1"/>
    </source>
</evidence>
<dbReference type="RefSeq" id="WP_146904457.1">
    <property type="nucleotide sequence ID" value="NZ_BAAARM010000004.1"/>
</dbReference>
<accession>A0A512DDN5</accession>
<dbReference type="InterPro" id="IPR029058">
    <property type="entry name" value="AB_hydrolase_fold"/>
</dbReference>
<comment type="caution">
    <text evidence="2">The sequence shown here is derived from an EMBL/GenBank/DDBJ whole genome shotgun (WGS) entry which is preliminary data.</text>
</comment>
<name>A0A512DDN5_9CELL</name>
<dbReference type="AlphaFoldDB" id="A0A512DDN5"/>
<proteinExistence type="predicted"/>
<dbReference type="SUPFAM" id="SSF53474">
    <property type="entry name" value="alpha/beta-Hydrolases"/>
    <property type="match status" value="1"/>
</dbReference>
<dbReference type="Gene3D" id="3.40.50.1820">
    <property type="entry name" value="alpha/beta hydrolase"/>
    <property type="match status" value="1"/>
</dbReference>